<dbReference type="Proteomes" id="UP001151760">
    <property type="component" value="Unassembled WGS sequence"/>
</dbReference>
<dbReference type="EMBL" id="BQNB010019420">
    <property type="protein sequence ID" value="GJT85122.1"/>
    <property type="molecule type" value="Genomic_DNA"/>
</dbReference>
<comment type="caution">
    <text evidence="2">The sequence shown here is derived from an EMBL/GenBank/DDBJ whole genome shotgun (WGS) entry which is preliminary data.</text>
</comment>
<protein>
    <recommendedName>
        <fullName evidence="4">No apical meristem-associated C-terminal domain-containing protein</fullName>
    </recommendedName>
</protein>
<evidence type="ECO:0000256" key="1">
    <source>
        <dbReference type="SAM" id="MobiDB-lite"/>
    </source>
</evidence>
<evidence type="ECO:0008006" key="4">
    <source>
        <dbReference type="Google" id="ProtNLM"/>
    </source>
</evidence>
<keyword evidence="3" id="KW-1185">Reference proteome</keyword>
<proteinExistence type="predicted"/>
<gene>
    <name evidence="2" type="ORF">Tco_1066839</name>
</gene>
<reference evidence="2" key="2">
    <citation type="submission" date="2022-01" db="EMBL/GenBank/DDBJ databases">
        <authorList>
            <person name="Yamashiro T."/>
            <person name="Shiraishi A."/>
            <person name="Satake H."/>
            <person name="Nakayama K."/>
        </authorList>
    </citation>
    <scope>NUCLEOTIDE SEQUENCE</scope>
</reference>
<organism evidence="2 3">
    <name type="scientific">Tanacetum coccineum</name>
    <dbReference type="NCBI Taxonomy" id="301880"/>
    <lineage>
        <taxon>Eukaryota</taxon>
        <taxon>Viridiplantae</taxon>
        <taxon>Streptophyta</taxon>
        <taxon>Embryophyta</taxon>
        <taxon>Tracheophyta</taxon>
        <taxon>Spermatophyta</taxon>
        <taxon>Magnoliopsida</taxon>
        <taxon>eudicotyledons</taxon>
        <taxon>Gunneridae</taxon>
        <taxon>Pentapetalae</taxon>
        <taxon>asterids</taxon>
        <taxon>campanulids</taxon>
        <taxon>Asterales</taxon>
        <taxon>Asteraceae</taxon>
        <taxon>Asteroideae</taxon>
        <taxon>Anthemideae</taxon>
        <taxon>Anthemidinae</taxon>
        <taxon>Tanacetum</taxon>
    </lineage>
</organism>
<feature type="region of interest" description="Disordered" evidence="1">
    <location>
        <begin position="1"/>
        <end position="50"/>
    </location>
</feature>
<name>A0ABQ5HCW1_9ASTR</name>
<evidence type="ECO:0000313" key="3">
    <source>
        <dbReference type="Proteomes" id="UP001151760"/>
    </source>
</evidence>
<evidence type="ECO:0000313" key="2">
    <source>
        <dbReference type="EMBL" id="GJT85122.1"/>
    </source>
</evidence>
<reference evidence="2" key="1">
    <citation type="journal article" date="2022" name="Int. J. Mol. Sci.">
        <title>Draft Genome of Tanacetum Coccineum: Genomic Comparison of Closely Related Tanacetum-Family Plants.</title>
        <authorList>
            <person name="Yamashiro T."/>
            <person name="Shiraishi A."/>
            <person name="Nakayama K."/>
            <person name="Satake H."/>
        </authorList>
    </citation>
    <scope>NUCLEOTIDE SEQUENCE</scope>
</reference>
<accession>A0ABQ5HCW1</accession>
<sequence>MAPTIPSALRAQDKYKWTNTESTQARRTRGRVTGEDEPEMFGEDAIPRPSGALEKQIQLDREAKKESLDRELAARLAVVELQKRNEDLKILTFDTTGMNPDDAAKIEALKAKTRATYFNF</sequence>